<accession>A0AAV2Z8X8</accession>
<dbReference type="Proteomes" id="UP001146120">
    <property type="component" value="Unassembled WGS sequence"/>
</dbReference>
<feature type="region of interest" description="Disordered" evidence="1">
    <location>
        <begin position="1778"/>
        <end position="1815"/>
    </location>
</feature>
<gene>
    <name evidence="3" type="ORF">N0F65_006717</name>
</gene>
<dbReference type="GO" id="GO:0008289">
    <property type="term" value="F:lipid binding"/>
    <property type="evidence" value="ECO:0007669"/>
    <property type="project" value="InterPro"/>
</dbReference>
<dbReference type="GO" id="GO:0005783">
    <property type="term" value="C:endoplasmic reticulum"/>
    <property type="evidence" value="ECO:0007669"/>
    <property type="project" value="TreeGrafter"/>
</dbReference>
<evidence type="ECO:0000256" key="1">
    <source>
        <dbReference type="SAM" id="MobiDB-lite"/>
    </source>
</evidence>
<protein>
    <recommendedName>
        <fullName evidence="2">C2 domain-containing protein</fullName>
    </recommendedName>
</protein>
<sequence length="1815" mass="205928">MSASTTASGRRKPEETPRTPVKSTAARVHSGSRVSFSFSAAPSAPNTGQDDFTVANPRDTHAAQRQFWIAYALAHFLVFEASGEPRNLDRARVGFEKFLAVTVEEEGNGAASLATSTLRVHAQCRLVLCLYWSHSSDSLMRATEVCDQALPALRTLEVSSQCATTMAQQLKSWRLRIMMIQMMLSLRAQRYEDTTTALSALLSEVTNPEQTLAMQFLLALVLMKQYEQSHPYVVEEGDEDEDSTLEATVAVRQQVTTLLRQCHQQMELWRSVGFYHGWISNEKAKRLLQAAPVGAFLFHRTLEPANAKDEEGEKLLLKVKLSEKPTKISALRVQQNADGAYFTKKLPNCVDWSLYGFVTRLPAAAGVQIAHGVRKPLKRKNLALKLTDEGAIRHADTLAGRAVMGEWAAWAKRLRCAFQRHRKTRNEPWSVVCFEVAKLLEGMEAYDACDVLLDEAMCHSRDRRLRSYVCFARARTAYFLRNRVHSVVSLQQAKLESHDVHTGRHAEPCDLRAFEKASSRNIALSKQEAFDSRLARLQKVERMSVKAWSFDSFSPAIRAEPAKEALLLERVDQEMAFADTFFLRSMIKAHVRAFLLGDRHQFDRVHLNRAQVAAVRLFDRFQRHAPTTLLGGPQLSQAEELQQAVTVAMDCGEDPALTPRQVTTARRLRAFAVHVLLLAWQHIPFHVCFEVAEVYYRAQEDTGVLIDMYESLYGRLRGFRPRNGAYVAYEELFLCRLAFLYAKKANRKSARLVRRAMELLDELLASRWRHRSQQQQACKHILWPCRLELPLRLSDAEVRFHRGFLASTYEDIKEIPSDQRQSVVDFHALHHQLVSYLAVRPSRDAAFEQTPAYRTEHLRGIRVYLGATRDLALQDVLHSKPGLVVRCEGKNYATQHPPSWAQMSPSWDEHIEFDVASPHARVFVTLKNRTRRHEEVDVAYVQLDMDDVIAKGELTGQFYDLKCHDQTLLQGGRHPQLFLGVQLVLKAPTLVEQRHTSRRRDARLIDGWSIKELQTFLNGDLPSFVESAWIWSALGRKWFENQEFLVAAALLERGLSLIVKDKRVTKERVVGDIVRLTVCYRALLGTSWWKHSEPYIIQAEKLLVQEGLTLDDRSGTAMAKAKTQLTAWRREVSGLTSLSTFESELSKHTPASSHWIKFQASPDSSIVYFFNQDTGESYSTDQKSKQYSEPLEYEPAELARRHYDDDALCHRIVIMTSEMRARVRCLHQQLVRARAQDPFQWVAVFNVRLQEMQFFSQAYAGTSGVTVQPPTYVLVVSPLVLYDILVLQDAFRRHLRRVQRRRLAHGLVKVAVWLMRELLQARRRLFMRAEDARKKVLNCLHVLIEKADHLRAGDVISSDPFVVLRVSDGVGQVVGHGQTSVRPHTLNPKWHEEFFLPYAYATTHVETFLAPSKRRRASQPQNLKPPILSLTVYDYDVLPKSKAQQELTLSPASDELEAAVAAVVSDSSVDKKNDFLGLAVVPIEPLEHGKCVRADLKLRDEDGYESPRSRGTLTITIEWIQHEEEVHVGTHPGDPASSSSASASTASGKDAALTTLAGLTPLRAVRARKKALSKPSWSKEQEHWLASFQLTLERTIKHALAMFTVMEQALRLEKRMREAQGSGKTAEEAKVLDQRLQAVMKTQYLPQRQLLVDALGHVAEAMPAFHALSLTPAEEYADSFEVEASTTHELQEKLAGLFRVLQDATLPITSTLERLDSSAVVADSEKLVQTMLWTIERMACVRTITQTFYQAFPEERLPVLGKSMEDQLNRLMQLLKGDTTTSSASDRAPASKPVASVEKRLERIQKEKNKQQRKR</sequence>
<dbReference type="SUPFAM" id="SSF49562">
    <property type="entry name" value="C2 domain (Calcium/lipid-binding domain, CaLB)"/>
    <property type="match status" value="2"/>
</dbReference>
<proteinExistence type="predicted"/>
<dbReference type="InterPro" id="IPR036860">
    <property type="entry name" value="SH2_dom_sf"/>
</dbReference>
<dbReference type="EMBL" id="DAKRPA010000038">
    <property type="protein sequence ID" value="DBA01984.1"/>
    <property type="molecule type" value="Genomic_DNA"/>
</dbReference>
<feature type="compositionally biased region" description="Low complexity" evidence="1">
    <location>
        <begin position="1536"/>
        <end position="1547"/>
    </location>
</feature>
<comment type="caution">
    <text evidence="3">The sequence shown here is derived from an EMBL/GenBank/DDBJ whole genome shotgun (WGS) entry which is preliminary data.</text>
</comment>
<evidence type="ECO:0000259" key="2">
    <source>
        <dbReference type="PROSITE" id="PS50004"/>
    </source>
</evidence>
<feature type="compositionally biased region" description="Basic and acidic residues" evidence="1">
    <location>
        <begin position="1797"/>
        <end position="1815"/>
    </location>
</feature>
<dbReference type="PANTHER" id="PTHR10774:SF190">
    <property type="entry name" value="C2 CALCIUM_LIPID-BINDING ENDONUCLEASE_EXONUCLEASE_PHOSPHATASE-RELATED"/>
    <property type="match status" value="1"/>
</dbReference>
<dbReference type="PROSITE" id="PS50004">
    <property type="entry name" value="C2"/>
    <property type="match status" value="2"/>
</dbReference>
<evidence type="ECO:0000313" key="4">
    <source>
        <dbReference type="Proteomes" id="UP001146120"/>
    </source>
</evidence>
<dbReference type="PANTHER" id="PTHR10774">
    <property type="entry name" value="EXTENDED SYNAPTOTAGMIN-RELATED"/>
    <property type="match status" value="1"/>
</dbReference>
<dbReference type="Gene3D" id="2.60.40.150">
    <property type="entry name" value="C2 domain"/>
    <property type="match status" value="1"/>
</dbReference>
<dbReference type="InterPro" id="IPR000008">
    <property type="entry name" value="C2_dom"/>
</dbReference>
<dbReference type="CDD" id="cd00030">
    <property type="entry name" value="C2"/>
    <property type="match status" value="1"/>
</dbReference>
<keyword evidence="4" id="KW-1185">Reference proteome</keyword>
<organism evidence="3 4">
    <name type="scientific">Lagenidium giganteum</name>
    <dbReference type="NCBI Taxonomy" id="4803"/>
    <lineage>
        <taxon>Eukaryota</taxon>
        <taxon>Sar</taxon>
        <taxon>Stramenopiles</taxon>
        <taxon>Oomycota</taxon>
        <taxon>Peronosporomycetes</taxon>
        <taxon>Pythiales</taxon>
        <taxon>Pythiaceae</taxon>
    </lineage>
</organism>
<feature type="region of interest" description="Disordered" evidence="1">
    <location>
        <begin position="1"/>
        <end position="30"/>
    </location>
</feature>
<reference evidence="3" key="1">
    <citation type="submission" date="2022-11" db="EMBL/GenBank/DDBJ databases">
        <authorList>
            <person name="Morgan W.R."/>
            <person name="Tartar A."/>
        </authorList>
    </citation>
    <scope>NUCLEOTIDE SEQUENCE</scope>
    <source>
        <strain evidence="3">ARSEF 373</strain>
    </source>
</reference>
<feature type="region of interest" description="Disordered" evidence="1">
    <location>
        <begin position="1528"/>
        <end position="1547"/>
    </location>
</feature>
<dbReference type="InterPro" id="IPR035892">
    <property type="entry name" value="C2_domain_sf"/>
</dbReference>
<feature type="domain" description="C2" evidence="2">
    <location>
        <begin position="843"/>
        <end position="958"/>
    </location>
</feature>
<dbReference type="InterPro" id="IPR045050">
    <property type="entry name" value="Synaptotagmin_plant"/>
</dbReference>
<evidence type="ECO:0000313" key="3">
    <source>
        <dbReference type="EMBL" id="DBA01984.1"/>
    </source>
</evidence>
<dbReference type="SMART" id="SM00239">
    <property type="entry name" value="C2"/>
    <property type="match status" value="2"/>
</dbReference>
<dbReference type="SUPFAM" id="SSF55550">
    <property type="entry name" value="SH2 domain"/>
    <property type="match status" value="1"/>
</dbReference>
<name>A0AAV2Z8X8_9STRA</name>
<feature type="domain" description="C2" evidence="2">
    <location>
        <begin position="1321"/>
        <end position="1465"/>
    </location>
</feature>
<dbReference type="Pfam" id="PF00168">
    <property type="entry name" value="C2"/>
    <property type="match status" value="2"/>
</dbReference>
<reference evidence="3" key="2">
    <citation type="journal article" date="2023" name="Microbiol Resour">
        <title>Decontamination and Annotation of the Draft Genome Sequence of the Oomycete Lagenidium giganteum ARSEF 373.</title>
        <authorList>
            <person name="Morgan W.R."/>
            <person name="Tartar A."/>
        </authorList>
    </citation>
    <scope>NUCLEOTIDE SEQUENCE</scope>
    <source>
        <strain evidence="3">ARSEF 373</strain>
    </source>
</reference>